<accession>A0A9W4FD60</accession>
<dbReference type="Gene3D" id="1.10.10.10">
    <property type="entry name" value="Winged helix-like DNA-binding domain superfamily/Winged helix DNA-binding domain"/>
    <property type="match status" value="1"/>
</dbReference>
<keyword evidence="3" id="KW-1185">Reference proteome</keyword>
<gene>
    <name evidence="2" type="ORF">MGALJ_02490</name>
</gene>
<feature type="domain" description="ANTAR" evidence="1">
    <location>
        <begin position="24"/>
        <end position="85"/>
    </location>
</feature>
<dbReference type="EMBL" id="AP022601">
    <property type="protein sequence ID" value="BBY90580.1"/>
    <property type="molecule type" value="Genomic_DNA"/>
</dbReference>
<evidence type="ECO:0000313" key="2">
    <source>
        <dbReference type="EMBL" id="BBY90580.1"/>
    </source>
</evidence>
<dbReference type="AlphaFoldDB" id="A0A9W4FD60"/>
<dbReference type="Pfam" id="PF03861">
    <property type="entry name" value="ANTAR"/>
    <property type="match status" value="1"/>
</dbReference>
<dbReference type="InterPro" id="IPR036388">
    <property type="entry name" value="WH-like_DNA-bd_sf"/>
</dbReference>
<dbReference type="InterPro" id="IPR011006">
    <property type="entry name" value="CheY-like_superfamily"/>
</dbReference>
<name>A0A9W4FD60_9MYCO</name>
<sequence length="117" mass="13270">MLDATDAVVGASGHYIDLTDVLEQGHRDNLDKTLPKLFEARAVIEQAKGALRLVYGMNEEQAFKLLQWRSQENNTKLRALANRLVAELDSLTEVTSALRTEFDHLIMTVHERVNHRS</sequence>
<protein>
    <recommendedName>
        <fullName evidence="1">ANTAR domain-containing protein</fullName>
    </recommendedName>
</protein>
<dbReference type="Proteomes" id="UP000465785">
    <property type="component" value="Chromosome"/>
</dbReference>
<proteinExistence type="predicted"/>
<dbReference type="GO" id="GO:0003723">
    <property type="term" value="F:RNA binding"/>
    <property type="evidence" value="ECO:0007669"/>
    <property type="project" value="InterPro"/>
</dbReference>
<evidence type="ECO:0000313" key="3">
    <source>
        <dbReference type="Proteomes" id="UP000465785"/>
    </source>
</evidence>
<dbReference type="PROSITE" id="PS50921">
    <property type="entry name" value="ANTAR"/>
    <property type="match status" value="1"/>
</dbReference>
<evidence type="ECO:0000259" key="1">
    <source>
        <dbReference type="PROSITE" id="PS50921"/>
    </source>
</evidence>
<reference evidence="2 3" key="1">
    <citation type="journal article" date="2019" name="Emerg. Microbes Infect.">
        <title>Comprehensive subspecies identification of 175 nontuberculous mycobacteria species based on 7547 genomic profiles.</title>
        <authorList>
            <person name="Matsumoto Y."/>
            <person name="Kinjo T."/>
            <person name="Motooka D."/>
            <person name="Nabeya D."/>
            <person name="Jung N."/>
            <person name="Uechi K."/>
            <person name="Horii T."/>
            <person name="Iida T."/>
            <person name="Fujita J."/>
            <person name="Nakamura S."/>
        </authorList>
    </citation>
    <scope>NUCLEOTIDE SEQUENCE [LARGE SCALE GENOMIC DNA]</scope>
    <source>
        <strain evidence="2 3">JCM 6399</strain>
    </source>
</reference>
<organism evidence="2 3">
    <name type="scientific">Mycobacterium gallinarum</name>
    <dbReference type="NCBI Taxonomy" id="39689"/>
    <lineage>
        <taxon>Bacteria</taxon>
        <taxon>Bacillati</taxon>
        <taxon>Actinomycetota</taxon>
        <taxon>Actinomycetes</taxon>
        <taxon>Mycobacteriales</taxon>
        <taxon>Mycobacteriaceae</taxon>
        <taxon>Mycobacterium</taxon>
    </lineage>
</organism>
<dbReference type="SUPFAM" id="SSF52172">
    <property type="entry name" value="CheY-like"/>
    <property type="match status" value="1"/>
</dbReference>
<dbReference type="KEGG" id="mgau:MGALJ_02490"/>
<dbReference type="SMART" id="SM01012">
    <property type="entry name" value="ANTAR"/>
    <property type="match status" value="1"/>
</dbReference>
<dbReference type="InterPro" id="IPR005561">
    <property type="entry name" value="ANTAR"/>
</dbReference>